<evidence type="ECO:0000256" key="13">
    <source>
        <dbReference type="SAM" id="Coils"/>
    </source>
</evidence>
<dbReference type="GO" id="GO:0045944">
    <property type="term" value="P:positive regulation of transcription by RNA polymerase II"/>
    <property type="evidence" value="ECO:0007669"/>
    <property type="project" value="TreeGrafter"/>
</dbReference>
<name>A0A7R9E0N1_9NEOP</name>
<evidence type="ECO:0000256" key="7">
    <source>
        <dbReference type="ARBA" id="ARBA00022853"/>
    </source>
</evidence>
<organism evidence="16">
    <name type="scientific">Timema monikensis</name>
    <dbReference type="NCBI Taxonomy" id="170555"/>
    <lineage>
        <taxon>Eukaryota</taxon>
        <taxon>Metazoa</taxon>
        <taxon>Ecdysozoa</taxon>
        <taxon>Arthropoda</taxon>
        <taxon>Hexapoda</taxon>
        <taxon>Insecta</taxon>
        <taxon>Pterygota</taxon>
        <taxon>Neoptera</taxon>
        <taxon>Polyneoptera</taxon>
        <taxon>Phasmatodea</taxon>
        <taxon>Timematodea</taxon>
        <taxon>Timematoidea</taxon>
        <taxon>Timematidae</taxon>
        <taxon>Timema</taxon>
    </lineage>
</organism>
<keyword evidence="4 12" id="KW-0479">Metal-binding</keyword>
<evidence type="ECO:0000256" key="4">
    <source>
        <dbReference type="ARBA" id="ARBA00022723"/>
    </source>
</evidence>
<dbReference type="SMART" id="SM00551">
    <property type="entry name" value="ZnF_TAZ"/>
    <property type="match status" value="1"/>
</dbReference>
<keyword evidence="6 12" id="KW-0862">Zinc</keyword>
<keyword evidence="8" id="KW-0805">Transcription regulation</keyword>
<feature type="compositionally biased region" description="Low complexity" evidence="14">
    <location>
        <begin position="145"/>
        <end position="163"/>
    </location>
</feature>
<dbReference type="Pfam" id="PF02135">
    <property type="entry name" value="zf-TAZ"/>
    <property type="match status" value="1"/>
</dbReference>
<dbReference type="SUPFAM" id="SSF57933">
    <property type="entry name" value="TAZ domain"/>
    <property type="match status" value="1"/>
</dbReference>
<dbReference type="InterPro" id="IPR013178">
    <property type="entry name" value="Histone_AcTrfase_Rtt109/CBP"/>
</dbReference>
<feature type="compositionally biased region" description="Polar residues" evidence="14">
    <location>
        <begin position="547"/>
        <end position="561"/>
    </location>
</feature>
<dbReference type="GO" id="GO:0008270">
    <property type="term" value="F:zinc ion binding"/>
    <property type="evidence" value="ECO:0007669"/>
    <property type="project" value="UniProtKB-KW"/>
</dbReference>
<feature type="region of interest" description="Disordered" evidence="14">
    <location>
        <begin position="106"/>
        <end position="163"/>
    </location>
</feature>
<evidence type="ECO:0000256" key="9">
    <source>
        <dbReference type="ARBA" id="ARBA00023163"/>
    </source>
</evidence>
<keyword evidence="10" id="KW-0539">Nucleus</keyword>
<evidence type="ECO:0000256" key="2">
    <source>
        <dbReference type="ARBA" id="ARBA00013184"/>
    </source>
</evidence>
<dbReference type="EMBL" id="OB792856">
    <property type="protein sequence ID" value="CAD7424912.1"/>
    <property type="molecule type" value="Genomic_DNA"/>
</dbReference>
<evidence type="ECO:0000256" key="8">
    <source>
        <dbReference type="ARBA" id="ARBA00023015"/>
    </source>
</evidence>
<reference evidence="16" key="1">
    <citation type="submission" date="2020-11" db="EMBL/GenBank/DDBJ databases">
        <authorList>
            <person name="Tran Van P."/>
        </authorList>
    </citation>
    <scope>NUCLEOTIDE SEQUENCE</scope>
</reference>
<keyword evidence="9" id="KW-0804">Transcription</keyword>
<evidence type="ECO:0000256" key="11">
    <source>
        <dbReference type="ARBA" id="ARBA00048017"/>
    </source>
</evidence>
<dbReference type="GO" id="GO:0005634">
    <property type="term" value="C:nucleus"/>
    <property type="evidence" value="ECO:0007669"/>
    <property type="project" value="UniProtKB-SubCell"/>
</dbReference>
<evidence type="ECO:0000313" key="16">
    <source>
        <dbReference type="EMBL" id="CAD7424912.1"/>
    </source>
</evidence>
<dbReference type="EC" id="2.3.1.48" evidence="2"/>
<evidence type="ECO:0000256" key="14">
    <source>
        <dbReference type="SAM" id="MobiDB-lite"/>
    </source>
</evidence>
<feature type="region of interest" description="Disordered" evidence="14">
    <location>
        <begin position="546"/>
        <end position="566"/>
    </location>
</feature>
<evidence type="ECO:0000256" key="6">
    <source>
        <dbReference type="ARBA" id="ARBA00022833"/>
    </source>
</evidence>
<comment type="catalytic activity">
    <reaction evidence="11">
        <text>L-lysyl-[protein] + acetyl-CoA = N(6)-acetyl-L-lysyl-[protein] + CoA + H(+)</text>
        <dbReference type="Rhea" id="RHEA:45948"/>
        <dbReference type="Rhea" id="RHEA-COMP:9752"/>
        <dbReference type="Rhea" id="RHEA-COMP:10731"/>
        <dbReference type="ChEBI" id="CHEBI:15378"/>
        <dbReference type="ChEBI" id="CHEBI:29969"/>
        <dbReference type="ChEBI" id="CHEBI:57287"/>
        <dbReference type="ChEBI" id="CHEBI:57288"/>
        <dbReference type="ChEBI" id="CHEBI:61930"/>
        <dbReference type="EC" id="2.3.1.48"/>
    </reaction>
</comment>
<evidence type="ECO:0000256" key="12">
    <source>
        <dbReference type="PROSITE-ProRule" id="PRU00203"/>
    </source>
</evidence>
<feature type="compositionally biased region" description="Low complexity" evidence="14">
    <location>
        <begin position="414"/>
        <end position="451"/>
    </location>
</feature>
<sequence>MADHLVDGPPNKRPKMNDPFQGTSDSSVPMAPLMMHPTFNLGLNSALGNTGGGAKQLQLQQQLQQQWSSQKRTLALVARILTSASQGKPSTAADLFTNTDMFDLENDLPDELMSSGTWGNAIEPPTSNKPPATGPGPGSGGGLQNGTLDQQQQQQLSHHIVQQQGKSLIASSLAMAGQLGNKSPNLQSPPNVSVSKSGVVVGDPIGLLSSSMSGPNPGVNTMSMSSLPVAMVSMSNNNNTSGGGATIMTSSGTMGQLTLGKQQQGVMHHGLANGPLMARTVVAAAAMQQQQAHLVARGQSPHQVHTVGLSVGQGPRMQAPNMSSMGQMNAGSPYGYGSPSGGAAVNQGVNVGSGGSNVAVVAPQQRGISANMVALQAQQRFAASGGGPIGGSQMVGNEGGMAQQATPPAPSPAQPQSGAPSGSQPGPQTATQGQPPSSGQPTTPSTAPSTADPEKRKLIQQQLVLLLHAHKCQRRESQANGDVWQCTLPHCKTMKNVLNHMTTCQAGKSCSVPHCSSSRQIISHWKHCTRSDCPVCLPLKQADKNRNNPNVVSSQAPNTQPNPSPSDMRRAYDALGIQCPTTGAPSGLLPPSNSVVNRTHRMVSVPGIGIGPPPNTTAGPGGNIRVLQPHSQYECQPFLQRFQTSKPMTPYLFEAVEKLLRYLMNRCVKPDLMKCTGPKLLSIDTKKSENLILSKNIDIGFATKRLLGETAITVTERQKLEFIHECRSMLTTMIAKLQEKSPLKQKAVRGLSSLDPCVIQHSPQLAQKRFSFLLEELNHANIINDVLAENAKKEYLHFCNLKKSELQEIFRPCDQFSDEVGLDTIYGSFLIGEANYKHLWEVIKICLVLSHGNATVEGGFSVNKSLLVENMHEKTVIAQRHIHDEIQEAGGIKNIHISKKMLDYVRGARKRYHEYLEMKKQEKSEKDKKKAEKRKLDIQVKDLEGERKKLMMATEEKREAIDVELQELKKKQASLY</sequence>
<feature type="domain" description="TAZ-type" evidence="15">
    <location>
        <begin position="452"/>
        <end position="539"/>
    </location>
</feature>
<feature type="region of interest" description="Disordered" evidence="14">
    <location>
        <begin position="1"/>
        <end position="26"/>
    </location>
</feature>
<dbReference type="Gene3D" id="1.20.1020.10">
    <property type="entry name" value="TAZ domain"/>
    <property type="match status" value="1"/>
</dbReference>
<dbReference type="PANTHER" id="PTHR13808">
    <property type="entry name" value="CBP/P300-RELATED"/>
    <property type="match status" value="1"/>
</dbReference>
<dbReference type="GO" id="GO:0003713">
    <property type="term" value="F:transcription coactivator activity"/>
    <property type="evidence" value="ECO:0007669"/>
    <property type="project" value="TreeGrafter"/>
</dbReference>
<evidence type="ECO:0000259" key="15">
    <source>
        <dbReference type="PROSITE" id="PS50134"/>
    </source>
</evidence>
<comment type="subcellular location">
    <subcellularLocation>
        <location evidence="1">Nucleus</location>
    </subcellularLocation>
</comment>
<dbReference type="GO" id="GO:0031490">
    <property type="term" value="F:chromatin DNA binding"/>
    <property type="evidence" value="ECO:0007669"/>
    <property type="project" value="TreeGrafter"/>
</dbReference>
<feature type="region of interest" description="Disordered" evidence="14">
    <location>
        <begin position="384"/>
        <end position="454"/>
    </location>
</feature>
<feature type="zinc finger region" description="TAZ-type" evidence="12">
    <location>
        <begin position="452"/>
        <end position="539"/>
    </location>
</feature>
<dbReference type="PROSITE" id="PS50134">
    <property type="entry name" value="ZF_TAZ"/>
    <property type="match status" value="1"/>
</dbReference>
<keyword evidence="13" id="KW-0175">Coiled coil</keyword>
<keyword evidence="5 12" id="KW-0863">Zinc-finger</keyword>
<dbReference type="PANTHER" id="PTHR13808:SF1">
    <property type="entry name" value="HISTONE ACETYLTRANSFERASE"/>
    <property type="match status" value="1"/>
</dbReference>
<keyword evidence="3" id="KW-0808">Transferase</keyword>
<dbReference type="AlphaFoldDB" id="A0A7R9E0N1"/>
<feature type="compositionally biased region" description="Gly residues" evidence="14">
    <location>
        <begin position="135"/>
        <end position="144"/>
    </location>
</feature>
<dbReference type="GO" id="GO:0000123">
    <property type="term" value="C:histone acetyltransferase complex"/>
    <property type="evidence" value="ECO:0007669"/>
    <property type="project" value="TreeGrafter"/>
</dbReference>
<dbReference type="GO" id="GO:0005667">
    <property type="term" value="C:transcription regulator complex"/>
    <property type="evidence" value="ECO:0007669"/>
    <property type="project" value="TreeGrafter"/>
</dbReference>
<accession>A0A7R9E0N1</accession>
<feature type="coiled-coil region" evidence="13">
    <location>
        <begin position="912"/>
        <end position="971"/>
    </location>
</feature>
<protein>
    <recommendedName>
        <fullName evidence="2">histone acetyltransferase</fullName>
        <ecNumber evidence="2">2.3.1.48</ecNumber>
    </recommendedName>
</protein>
<dbReference type="InterPro" id="IPR035898">
    <property type="entry name" value="TAZ_dom_sf"/>
</dbReference>
<dbReference type="FunFam" id="1.20.1020.10:FF:000002">
    <property type="entry name" value="E1A binding protein p300"/>
    <property type="match status" value="1"/>
</dbReference>
<evidence type="ECO:0000256" key="10">
    <source>
        <dbReference type="ARBA" id="ARBA00023242"/>
    </source>
</evidence>
<dbReference type="GO" id="GO:0004402">
    <property type="term" value="F:histone acetyltransferase activity"/>
    <property type="evidence" value="ECO:0007669"/>
    <property type="project" value="InterPro"/>
</dbReference>
<proteinExistence type="predicted"/>
<evidence type="ECO:0000256" key="1">
    <source>
        <dbReference type="ARBA" id="ARBA00004123"/>
    </source>
</evidence>
<gene>
    <name evidence="16" type="ORF">TMSB3V08_LOCUS1837</name>
</gene>
<evidence type="ECO:0000256" key="3">
    <source>
        <dbReference type="ARBA" id="ARBA00022679"/>
    </source>
</evidence>
<evidence type="ECO:0000256" key="5">
    <source>
        <dbReference type="ARBA" id="ARBA00022771"/>
    </source>
</evidence>
<keyword evidence="7" id="KW-0156">Chromatin regulator</keyword>
<dbReference type="InterPro" id="IPR000197">
    <property type="entry name" value="Znf_TAZ"/>
</dbReference>